<comment type="caution">
    <text evidence="8">The sequence shown here is derived from an EMBL/GenBank/DDBJ whole genome shotgun (WGS) entry which is preliminary data.</text>
</comment>
<dbReference type="PANTHER" id="PTHR43133:SF51">
    <property type="entry name" value="RNA POLYMERASE SIGMA FACTOR"/>
    <property type="match status" value="1"/>
</dbReference>
<evidence type="ECO:0000256" key="1">
    <source>
        <dbReference type="ARBA" id="ARBA00010641"/>
    </source>
</evidence>
<accession>A0ABW0VZT6</accession>
<dbReference type="InterPro" id="IPR014284">
    <property type="entry name" value="RNA_pol_sigma-70_dom"/>
</dbReference>
<dbReference type="InterPro" id="IPR036388">
    <property type="entry name" value="WH-like_DNA-bd_sf"/>
</dbReference>
<dbReference type="NCBIfam" id="TIGR02937">
    <property type="entry name" value="sigma70-ECF"/>
    <property type="match status" value="1"/>
</dbReference>
<evidence type="ECO:0000313" key="9">
    <source>
        <dbReference type="Proteomes" id="UP001596047"/>
    </source>
</evidence>
<comment type="similarity">
    <text evidence="1">Belongs to the sigma-70 factor family. ECF subfamily.</text>
</comment>
<dbReference type="Proteomes" id="UP001596047">
    <property type="component" value="Unassembled WGS sequence"/>
</dbReference>
<keyword evidence="3" id="KW-0731">Sigma factor</keyword>
<dbReference type="EMBL" id="JBHSOW010000049">
    <property type="protein sequence ID" value="MFC5650369.1"/>
    <property type="molecule type" value="Genomic_DNA"/>
</dbReference>
<dbReference type="Pfam" id="PF08281">
    <property type="entry name" value="Sigma70_r4_2"/>
    <property type="match status" value="1"/>
</dbReference>
<feature type="domain" description="RNA polymerase sigma-70 region 2" evidence="6">
    <location>
        <begin position="55"/>
        <end position="117"/>
    </location>
</feature>
<dbReference type="Pfam" id="PF04542">
    <property type="entry name" value="Sigma70_r2"/>
    <property type="match status" value="1"/>
</dbReference>
<protein>
    <submittedName>
        <fullName evidence="8">Sigma-70 family RNA polymerase sigma factor</fullName>
    </submittedName>
</protein>
<evidence type="ECO:0000256" key="5">
    <source>
        <dbReference type="SAM" id="MobiDB-lite"/>
    </source>
</evidence>
<feature type="region of interest" description="Disordered" evidence="5">
    <location>
        <begin position="24"/>
        <end position="44"/>
    </location>
</feature>
<evidence type="ECO:0000256" key="2">
    <source>
        <dbReference type="ARBA" id="ARBA00023015"/>
    </source>
</evidence>
<dbReference type="Gene3D" id="1.10.10.10">
    <property type="entry name" value="Winged helix-like DNA-binding domain superfamily/Winged helix DNA-binding domain"/>
    <property type="match status" value="1"/>
</dbReference>
<evidence type="ECO:0000259" key="7">
    <source>
        <dbReference type="Pfam" id="PF08281"/>
    </source>
</evidence>
<keyword evidence="9" id="KW-1185">Reference proteome</keyword>
<keyword evidence="4" id="KW-0804">Transcription</keyword>
<dbReference type="InterPro" id="IPR039425">
    <property type="entry name" value="RNA_pol_sigma-70-like"/>
</dbReference>
<reference evidence="9" key="1">
    <citation type="journal article" date="2019" name="Int. J. Syst. Evol. Microbiol.">
        <title>The Global Catalogue of Microorganisms (GCM) 10K type strain sequencing project: providing services to taxonomists for standard genome sequencing and annotation.</title>
        <authorList>
            <consortium name="The Broad Institute Genomics Platform"/>
            <consortium name="The Broad Institute Genome Sequencing Center for Infectious Disease"/>
            <person name="Wu L."/>
            <person name="Ma J."/>
        </authorList>
    </citation>
    <scope>NUCLEOTIDE SEQUENCE [LARGE SCALE GENOMIC DNA]</scope>
    <source>
        <strain evidence="9">CGMCC 1.3240</strain>
    </source>
</reference>
<dbReference type="PANTHER" id="PTHR43133">
    <property type="entry name" value="RNA POLYMERASE ECF-TYPE SIGMA FACTO"/>
    <property type="match status" value="1"/>
</dbReference>
<evidence type="ECO:0000256" key="4">
    <source>
        <dbReference type="ARBA" id="ARBA00023163"/>
    </source>
</evidence>
<dbReference type="InterPro" id="IPR013324">
    <property type="entry name" value="RNA_pol_sigma_r3/r4-like"/>
</dbReference>
<proteinExistence type="inferred from homology"/>
<dbReference type="SUPFAM" id="SSF88946">
    <property type="entry name" value="Sigma2 domain of RNA polymerase sigma factors"/>
    <property type="match status" value="1"/>
</dbReference>
<feature type="domain" description="RNA polymerase sigma factor 70 region 4 type 2" evidence="7">
    <location>
        <begin position="153"/>
        <end position="203"/>
    </location>
</feature>
<dbReference type="InterPro" id="IPR013325">
    <property type="entry name" value="RNA_pol_sigma_r2"/>
</dbReference>
<evidence type="ECO:0000259" key="6">
    <source>
        <dbReference type="Pfam" id="PF04542"/>
    </source>
</evidence>
<dbReference type="InterPro" id="IPR013249">
    <property type="entry name" value="RNA_pol_sigma70_r4_t2"/>
</dbReference>
<sequence length="214" mass="24336">MRYPPPLVFYLNFYVADSEVEPSKGYGGDQPMARPASPNNKSMFPSEPSLALEQLMTDYGSSVLRTAYFYLGDRHLAEDVSQEVFLRAFRKWASFRGDSSVKTWLTTIAINACRDKLGLKMTQEQPTDPVLMKQTALRSVEEEAMKRLDQTTILKYIVKLPAHYHEVIYLYYYLDLGTREIADATGVPEGTVRGRLHRARELLGECLAKEGLVQ</sequence>
<organism evidence="8 9">
    <name type="scientific">Paenibacillus solisilvae</name>
    <dbReference type="NCBI Taxonomy" id="2486751"/>
    <lineage>
        <taxon>Bacteria</taxon>
        <taxon>Bacillati</taxon>
        <taxon>Bacillota</taxon>
        <taxon>Bacilli</taxon>
        <taxon>Bacillales</taxon>
        <taxon>Paenibacillaceae</taxon>
        <taxon>Paenibacillus</taxon>
    </lineage>
</organism>
<dbReference type="CDD" id="cd06171">
    <property type="entry name" value="Sigma70_r4"/>
    <property type="match status" value="1"/>
</dbReference>
<gene>
    <name evidence="8" type="ORF">ACFPYJ_14765</name>
</gene>
<name>A0ABW0VZT6_9BACL</name>
<dbReference type="RefSeq" id="WP_379188923.1">
    <property type="nucleotide sequence ID" value="NZ_JBHSOW010000049.1"/>
</dbReference>
<dbReference type="InterPro" id="IPR007627">
    <property type="entry name" value="RNA_pol_sigma70_r2"/>
</dbReference>
<keyword evidence="2" id="KW-0805">Transcription regulation</keyword>
<evidence type="ECO:0000313" key="8">
    <source>
        <dbReference type="EMBL" id="MFC5650369.1"/>
    </source>
</evidence>
<evidence type="ECO:0000256" key="3">
    <source>
        <dbReference type="ARBA" id="ARBA00023082"/>
    </source>
</evidence>
<dbReference type="Gene3D" id="1.10.1740.10">
    <property type="match status" value="1"/>
</dbReference>
<dbReference type="SUPFAM" id="SSF88659">
    <property type="entry name" value="Sigma3 and sigma4 domains of RNA polymerase sigma factors"/>
    <property type="match status" value="1"/>
</dbReference>